<feature type="domain" description="Nephrocystin 3-like N-terminal" evidence="3">
    <location>
        <begin position="302"/>
        <end position="461"/>
    </location>
</feature>
<dbReference type="PROSITE" id="PS50088">
    <property type="entry name" value="ANK_REPEAT"/>
    <property type="match status" value="2"/>
</dbReference>
<reference evidence="4" key="1">
    <citation type="journal article" date="2021" name="J Fungi (Basel)">
        <title>Virulence traits and population genomics of the black yeast Aureobasidium melanogenum.</title>
        <authorList>
            <person name="Cernosa A."/>
            <person name="Sun X."/>
            <person name="Gostincar C."/>
            <person name="Fang C."/>
            <person name="Gunde-Cimerman N."/>
            <person name="Song Z."/>
        </authorList>
    </citation>
    <scope>NUCLEOTIDE SEQUENCE</scope>
    <source>
        <strain evidence="4">EXF-8016</strain>
    </source>
</reference>
<dbReference type="EMBL" id="JAHFYH010000024">
    <property type="protein sequence ID" value="KAH0223615.1"/>
    <property type="molecule type" value="Genomic_DNA"/>
</dbReference>
<evidence type="ECO:0000313" key="5">
    <source>
        <dbReference type="Proteomes" id="UP000767238"/>
    </source>
</evidence>
<dbReference type="Pfam" id="PF24883">
    <property type="entry name" value="NPHP3_N"/>
    <property type="match status" value="1"/>
</dbReference>
<dbReference type="InterPro" id="IPR053137">
    <property type="entry name" value="NLR-like"/>
</dbReference>
<dbReference type="SUPFAM" id="SSF52540">
    <property type="entry name" value="P-loop containing nucleoside triphosphate hydrolases"/>
    <property type="match status" value="1"/>
</dbReference>
<dbReference type="InterPro" id="IPR027417">
    <property type="entry name" value="P-loop_NTPase"/>
</dbReference>
<feature type="non-terminal residue" evidence="4">
    <location>
        <position position="1"/>
    </location>
</feature>
<gene>
    <name evidence="4" type="ORF">KCV03_g4208</name>
</gene>
<feature type="repeat" description="ANK" evidence="2">
    <location>
        <begin position="721"/>
        <end position="753"/>
    </location>
</feature>
<dbReference type="Pfam" id="PF00023">
    <property type="entry name" value="Ank"/>
    <property type="match status" value="1"/>
</dbReference>
<comment type="caution">
    <text evidence="4">The sequence shown here is derived from an EMBL/GenBank/DDBJ whole genome shotgun (WGS) entry which is preliminary data.</text>
</comment>
<dbReference type="InterPro" id="IPR056884">
    <property type="entry name" value="NPHP3-like_N"/>
</dbReference>
<dbReference type="InterPro" id="IPR002110">
    <property type="entry name" value="Ankyrin_rpt"/>
</dbReference>
<evidence type="ECO:0000259" key="3">
    <source>
        <dbReference type="Pfam" id="PF24883"/>
    </source>
</evidence>
<name>A0A9P8K8Z0_AURME</name>
<feature type="repeat" description="ANK" evidence="2">
    <location>
        <begin position="651"/>
        <end position="683"/>
    </location>
</feature>
<dbReference type="SUPFAM" id="SSF53167">
    <property type="entry name" value="Purine and uridine phosphorylases"/>
    <property type="match status" value="1"/>
</dbReference>
<accession>A0A9P8K8Z0</accession>
<dbReference type="Gene3D" id="1.25.40.20">
    <property type="entry name" value="Ankyrin repeat-containing domain"/>
    <property type="match status" value="1"/>
</dbReference>
<evidence type="ECO:0000313" key="4">
    <source>
        <dbReference type="EMBL" id="KAH0223615.1"/>
    </source>
</evidence>
<keyword evidence="1" id="KW-0677">Repeat</keyword>
<reference evidence="4" key="2">
    <citation type="submission" date="2021-08" db="EMBL/GenBank/DDBJ databases">
        <authorList>
            <person name="Gostincar C."/>
            <person name="Sun X."/>
            <person name="Song Z."/>
            <person name="Gunde-Cimerman N."/>
        </authorList>
    </citation>
    <scope>NUCLEOTIDE SEQUENCE</scope>
    <source>
        <strain evidence="4">EXF-8016</strain>
    </source>
</reference>
<dbReference type="InterPro" id="IPR036770">
    <property type="entry name" value="Ankyrin_rpt-contain_sf"/>
</dbReference>
<dbReference type="InterPro" id="IPR035994">
    <property type="entry name" value="Nucleoside_phosphorylase_sf"/>
</dbReference>
<dbReference type="Pfam" id="PF12796">
    <property type="entry name" value="Ank_2"/>
    <property type="match status" value="1"/>
</dbReference>
<keyword evidence="2" id="KW-0040">ANK repeat</keyword>
<evidence type="ECO:0000256" key="2">
    <source>
        <dbReference type="PROSITE-ProRule" id="PRU00023"/>
    </source>
</evidence>
<dbReference type="Proteomes" id="UP000767238">
    <property type="component" value="Unassembled WGS sequence"/>
</dbReference>
<dbReference type="AlphaFoldDB" id="A0A9P8K8Z0"/>
<dbReference type="GO" id="GO:0003824">
    <property type="term" value="F:catalytic activity"/>
    <property type="evidence" value="ECO:0007669"/>
    <property type="project" value="InterPro"/>
</dbReference>
<dbReference type="GO" id="GO:0009116">
    <property type="term" value="P:nucleoside metabolic process"/>
    <property type="evidence" value="ECO:0007669"/>
    <property type="project" value="InterPro"/>
</dbReference>
<protein>
    <submittedName>
        <fullName evidence="4">Ankyrin repeat protein</fullName>
    </submittedName>
</protein>
<dbReference type="Gene3D" id="3.40.50.1580">
    <property type="entry name" value="Nucleoside phosphorylase domain"/>
    <property type="match status" value="1"/>
</dbReference>
<dbReference type="SMART" id="SM00248">
    <property type="entry name" value="ANK"/>
    <property type="match status" value="5"/>
</dbReference>
<evidence type="ECO:0000256" key="1">
    <source>
        <dbReference type="ARBA" id="ARBA00022737"/>
    </source>
</evidence>
<dbReference type="PROSITE" id="PS50297">
    <property type="entry name" value="ANK_REP_REGION"/>
    <property type="match status" value="2"/>
</dbReference>
<dbReference type="PANTHER" id="PTHR46082:SF11">
    <property type="entry name" value="AAA+ ATPASE DOMAIN-CONTAINING PROTEIN-RELATED"/>
    <property type="match status" value="1"/>
</dbReference>
<dbReference type="OrthoDB" id="1577640at2759"/>
<proteinExistence type="predicted"/>
<dbReference type="SUPFAM" id="SSF48403">
    <property type="entry name" value="Ankyrin repeat"/>
    <property type="match status" value="1"/>
</dbReference>
<dbReference type="PANTHER" id="PTHR46082">
    <property type="entry name" value="ATP/GTP-BINDING PROTEIN-RELATED"/>
    <property type="match status" value="1"/>
</dbReference>
<dbReference type="Gene3D" id="3.40.50.300">
    <property type="entry name" value="P-loop containing nucleotide triphosphate hydrolases"/>
    <property type="match status" value="1"/>
</dbReference>
<sequence>MRNTYPRLRFGLLVGIGGGVPTSTKEGPIRLGHVVVSEPVGQHSGAVQYDHGKAEASEFVRTGFLAPPPTLLLNAARELQVRRRRLSNDPLVSHLKRIDTSKPGLRSYKQPPFEQDQLYESDYVHLNKDKSCKRCGCDASKLVDRNAEDSDDDSTNLANNGWLIVHRGTIASGEMVMRNGLQRDTLARTHKILCFEMEAAGALNDFPCLVIRGISDYSDSHKNDKWHGYAAAVAAAYARELFRHMPVEEVNQCKIAETDVERMIQSLQECEDYILASLVKDWLRPSDASINLVNASKLRYSDTGRWFLESDRYKWLKTTSGARLWLHGIPGCGKTVLSSTIIEDLRVRSSATKTAVIYFFFSSSEESKQKLDHVLRSLIFQLVGWAESINVHLLKLFKSSPKRIEQPQTTQLVEVFNQMVSELGDVIVVLDALDESEERHDLLRWITSPSNQKFRFILTSRWEIDIEKALAPWLSPNRTINLESDLVGDDIEAYVHYRLKEEERLSRWTLMHEEIMGTLVDKAAGMFRWVYCQLQALSECLDKPAVRRMLQTLPNDLNETYDRILQKIPMPRVPNAIKLLQLLVFSKRSLRLEEVIDAVATEPDTDPPFDAEDRITPPDAIMGYCSHLVRITIVQRDEFAYSEDPNIEGGKLGTALAAASYKGSMKLVQTLLDHGADVNSKGGWYGNALQSSCYSRSYALDPGLIQLLLDKGARINAQGGDYGTALCAASSKGQLEIVELLLREGADVNAPGGKFDYALCAAAHKGHIDVVRALLENGAVAGTPTNPYDFALQVAIEQGNKDIAKLLFEEGALEELTIDRANSHPGLKRSASTSSMWWSAEESSRGSRDAITQAWGIRRHSFDLLDDAAYPQYSD</sequence>
<organism evidence="4 5">
    <name type="scientific">Aureobasidium melanogenum</name>
    <name type="common">Aureobasidium pullulans var. melanogenum</name>
    <dbReference type="NCBI Taxonomy" id="46634"/>
    <lineage>
        <taxon>Eukaryota</taxon>
        <taxon>Fungi</taxon>
        <taxon>Dikarya</taxon>
        <taxon>Ascomycota</taxon>
        <taxon>Pezizomycotina</taxon>
        <taxon>Dothideomycetes</taxon>
        <taxon>Dothideomycetidae</taxon>
        <taxon>Dothideales</taxon>
        <taxon>Saccotheciaceae</taxon>
        <taxon>Aureobasidium</taxon>
    </lineage>
</organism>